<keyword evidence="2" id="KW-1185">Reference proteome</keyword>
<dbReference type="KEGG" id="wma:WM2015_195"/>
<dbReference type="InterPro" id="IPR029063">
    <property type="entry name" value="SAM-dependent_MTases_sf"/>
</dbReference>
<dbReference type="Proteomes" id="UP000066624">
    <property type="component" value="Chromosome"/>
</dbReference>
<name>A0A0K0XS94_9GAMM</name>
<sequence>MSALAQRVNPEDRSAPVRVPLLGTLLHEVDEDRRFVVLDLGSIRGGTLDVFGGRRCRIDVLDLTAQLPLESSEEAPDPLPALLQQRLPPARGEQVDLVLCWNLLNYLDEPQMQALLRALEPRLAPDVRVHALIESSATHMSQRPTPVSLCAEDALQLGPAADPSCPAPRYSLASLERGLPGFRSERTLLLSNGQREYLFKPESS</sequence>
<evidence type="ECO:0000313" key="1">
    <source>
        <dbReference type="EMBL" id="AKS40584.1"/>
    </source>
</evidence>
<dbReference type="STRING" id="1579979.WM2015_195"/>
<dbReference type="EMBL" id="CP012154">
    <property type="protein sequence ID" value="AKS40584.1"/>
    <property type="molecule type" value="Genomic_DNA"/>
</dbReference>
<dbReference type="AlphaFoldDB" id="A0A0K0XS94"/>
<reference evidence="1 2" key="1">
    <citation type="submission" date="2015-07" db="EMBL/GenBank/DDBJ databases">
        <authorList>
            <person name="Noorani M."/>
        </authorList>
    </citation>
    <scope>NUCLEOTIDE SEQUENCE [LARGE SCALE GENOMIC DNA]</scope>
    <source>
        <strain evidence="1 2">KCTC 42284</strain>
    </source>
</reference>
<dbReference type="Gene3D" id="3.40.50.150">
    <property type="entry name" value="Vaccinia Virus protein VP39"/>
    <property type="match status" value="1"/>
</dbReference>
<dbReference type="SUPFAM" id="SSF53335">
    <property type="entry name" value="S-adenosyl-L-methionine-dependent methyltransferases"/>
    <property type="match status" value="1"/>
</dbReference>
<accession>A0A0K0XS94</accession>
<evidence type="ECO:0000313" key="2">
    <source>
        <dbReference type="Proteomes" id="UP000066624"/>
    </source>
</evidence>
<dbReference type="OrthoDB" id="5801443at2"/>
<dbReference type="RefSeq" id="WP_156200735.1">
    <property type="nucleotide sequence ID" value="NZ_CP012154.1"/>
</dbReference>
<protein>
    <submittedName>
        <fullName evidence="1">Uncharacterized protein</fullName>
    </submittedName>
</protein>
<organism evidence="1 2">
    <name type="scientific">Wenzhouxiangella marina</name>
    <dbReference type="NCBI Taxonomy" id="1579979"/>
    <lineage>
        <taxon>Bacteria</taxon>
        <taxon>Pseudomonadati</taxon>
        <taxon>Pseudomonadota</taxon>
        <taxon>Gammaproteobacteria</taxon>
        <taxon>Chromatiales</taxon>
        <taxon>Wenzhouxiangellaceae</taxon>
        <taxon>Wenzhouxiangella</taxon>
    </lineage>
</organism>
<gene>
    <name evidence="1" type="ORF">WM2015_195</name>
</gene>
<proteinExistence type="predicted"/>